<dbReference type="Pfam" id="PF25431">
    <property type="entry name" value="zf-C17orf113"/>
    <property type="match status" value="1"/>
</dbReference>
<name>A0A9N9D685_9GLOM</name>
<accession>A0A9N9D685</accession>
<evidence type="ECO:0000259" key="2">
    <source>
        <dbReference type="Pfam" id="PF25431"/>
    </source>
</evidence>
<feature type="domain" description="C17orf113 probable zinc finger" evidence="2">
    <location>
        <begin position="40"/>
        <end position="99"/>
    </location>
</feature>
<evidence type="ECO:0000313" key="3">
    <source>
        <dbReference type="EMBL" id="CAG8628384.1"/>
    </source>
</evidence>
<feature type="compositionally biased region" description="Polar residues" evidence="1">
    <location>
        <begin position="1"/>
        <end position="12"/>
    </location>
</feature>
<proteinExistence type="predicted"/>
<gene>
    <name evidence="3" type="ORF">FCALED_LOCUS9928</name>
</gene>
<feature type="non-terminal residue" evidence="3">
    <location>
        <position position="183"/>
    </location>
</feature>
<dbReference type="AlphaFoldDB" id="A0A9N9D685"/>
<feature type="region of interest" description="Disordered" evidence="1">
    <location>
        <begin position="1"/>
        <end position="28"/>
    </location>
</feature>
<protein>
    <submittedName>
        <fullName evidence="3">6721_t:CDS:1</fullName>
    </submittedName>
</protein>
<dbReference type="InterPro" id="IPR057456">
    <property type="entry name" value="Znf_C17orf113"/>
</dbReference>
<dbReference type="EMBL" id="CAJVPQ010003459">
    <property type="protein sequence ID" value="CAG8628384.1"/>
    <property type="molecule type" value="Genomic_DNA"/>
</dbReference>
<dbReference type="OrthoDB" id="2441937at2759"/>
<dbReference type="Proteomes" id="UP000789570">
    <property type="component" value="Unassembled WGS sequence"/>
</dbReference>
<sequence>QSSAETNNSSNEGSEKYVISPPKNNKQKAKAPILPYHDQYPWIFYDINKNRIFCMLCMTHGQKNEFAKANKGSKNFKINTLFEYASIKQYEKAFQLKGQKKGNENCYKMLYIETSNDNSSMYNIYTTSLEMLDALVQIIEDKIWQDLVTCSAFRIMLNESTDIATESHVILYVKYYLHWMIKV</sequence>
<keyword evidence="4" id="KW-1185">Reference proteome</keyword>
<reference evidence="3" key="1">
    <citation type="submission" date="2021-06" db="EMBL/GenBank/DDBJ databases">
        <authorList>
            <person name="Kallberg Y."/>
            <person name="Tangrot J."/>
            <person name="Rosling A."/>
        </authorList>
    </citation>
    <scope>NUCLEOTIDE SEQUENCE</scope>
    <source>
        <strain evidence="3">UK204</strain>
    </source>
</reference>
<organism evidence="3 4">
    <name type="scientific">Funneliformis caledonium</name>
    <dbReference type="NCBI Taxonomy" id="1117310"/>
    <lineage>
        <taxon>Eukaryota</taxon>
        <taxon>Fungi</taxon>
        <taxon>Fungi incertae sedis</taxon>
        <taxon>Mucoromycota</taxon>
        <taxon>Glomeromycotina</taxon>
        <taxon>Glomeromycetes</taxon>
        <taxon>Glomerales</taxon>
        <taxon>Glomeraceae</taxon>
        <taxon>Funneliformis</taxon>
    </lineage>
</organism>
<evidence type="ECO:0000256" key="1">
    <source>
        <dbReference type="SAM" id="MobiDB-lite"/>
    </source>
</evidence>
<evidence type="ECO:0000313" key="4">
    <source>
        <dbReference type="Proteomes" id="UP000789570"/>
    </source>
</evidence>
<comment type="caution">
    <text evidence="3">The sequence shown here is derived from an EMBL/GenBank/DDBJ whole genome shotgun (WGS) entry which is preliminary data.</text>
</comment>